<dbReference type="Proteomes" id="UP000031512">
    <property type="component" value="Chromosome 1"/>
</dbReference>
<feature type="compositionally biased region" description="Low complexity" evidence="1">
    <location>
        <begin position="200"/>
        <end position="209"/>
    </location>
</feature>
<evidence type="ECO:0000313" key="3">
    <source>
        <dbReference type="EMBL" id="AFZ80302.1"/>
    </source>
</evidence>
<feature type="region of interest" description="Disordered" evidence="1">
    <location>
        <begin position="163"/>
        <end position="222"/>
    </location>
</feature>
<feature type="region of interest" description="Disordered" evidence="1">
    <location>
        <begin position="465"/>
        <end position="515"/>
    </location>
</feature>
<protein>
    <submittedName>
        <fullName evidence="3">Signal peptide-containing protein</fullName>
    </submittedName>
</protein>
<dbReference type="InterPro" id="IPR007480">
    <property type="entry name" value="DUF529"/>
</dbReference>
<dbReference type="AlphaFoldDB" id="L0AXK5"/>
<reference evidence="3 4" key="1">
    <citation type="journal article" date="2012" name="BMC Genomics">
        <title>Comparative genomic analysis and phylogenetic position of Theileria equi.</title>
        <authorList>
            <person name="Kappmeyer L.S."/>
            <person name="Thiagarajan M."/>
            <person name="Herndon D.R."/>
            <person name="Ramsay J.D."/>
            <person name="Caler E."/>
            <person name="Djikeng A."/>
            <person name="Gillespie J.J."/>
            <person name="Lau A.O."/>
            <person name="Roalson E.H."/>
            <person name="Silva J.C."/>
            <person name="Silva M.G."/>
            <person name="Suarez C.E."/>
            <person name="Ueti M.W."/>
            <person name="Nene V.M."/>
            <person name="Mealey R.H."/>
            <person name="Knowles D.P."/>
            <person name="Brayton K.A."/>
        </authorList>
    </citation>
    <scope>NUCLEOTIDE SEQUENCE [LARGE SCALE GENOMIC DNA]</scope>
    <source>
        <strain evidence="3 4">WA</strain>
    </source>
</reference>
<feature type="chain" id="PRO_5003939512" evidence="2">
    <location>
        <begin position="19"/>
        <end position="605"/>
    </location>
</feature>
<dbReference type="OrthoDB" id="363079at2759"/>
<evidence type="ECO:0000313" key="4">
    <source>
        <dbReference type="Proteomes" id="UP000031512"/>
    </source>
</evidence>
<dbReference type="GeneID" id="15803422"/>
<gene>
    <name evidence="3" type="ORF">BEWA_031550</name>
</gene>
<feature type="compositionally biased region" description="Polar residues" evidence="1">
    <location>
        <begin position="163"/>
        <end position="174"/>
    </location>
</feature>
<feature type="compositionally biased region" description="Polar residues" evidence="1">
    <location>
        <begin position="36"/>
        <end position="50"/>
    </location>
</feature>
<feature type="compositionally biased region" description="Polar residues" evidence="1">
    <location>
        <begin position="479"/>
        <end position="507"/>
    </location>
</feature>
<evidence type="ECO:0000256" key="2">
    <source>
        <dbReference type="SAM" id="SignalP"/>
    </source>
</evidence>
<dbReference type="Pfam" id="PF04385">
    <property type="entry name" value="FAINT"/>
    <property type="match status" value="4"/>
</dbReference>
<dbReference type="RefSeq" id="XP_004829968.1">
    <property type="nucleotide sequence ID" value="XM_004829911.1"/>
</dbReference>
<keyword evidence="2" id="KW-0732">Signal</keyword>
<evidence type="ECO:0000256" key="1">
    <source>
        <dbReference type="SAM" id="MobiDB-lite"/>
    </source>
</evidence>
<name>L0AXK5_THEEQ</name>
<proteinExistence type="predicted"/>
<keyword evidence="4" id="KW-1185">Reference proteome</keyword>
<sequence>MRVLAVLWTVCLVRLCSAGCCGGGTRDDDDGPYGGSTENLRSSPSQSSRQDGVALDLSNPDESKLEIRESVTHGVSYRGFIPKSGYHTNKVKDGGKELWKAEAGEKYFLAQSYTKGNEAVLYLEISGSSGTTHKYFEKVDGKWDGITQGDFLKKLHEMRNGVTNQPSVESSQESPNPPKAPTQPEAVPPGEESKEEKVLTQPTQESTPTEPKEEPEPVSPLASKVDSTLFDVSESNSDGVPLLTCTPKPNIVVTEFKYGDDTIWKNSRGSCLSALIYFDEDKPEVVTLQYRAYGKDRTIFLHYNGDEWEDNQEEYAKKLNILKGVPPPATQSTVRVNTTLDLLNPDVESVHVGGGDEDGLAKRVFTPNDGFAMTKVVIRGDLIWKAKRPGEKCTLVESYSKGESMLAYLKLESATGLDLKYLERVNGEWKEVTITEFYQKLGGMRKKKEESPEEEIEIHLKRAKKRLEESESAPAVAKSSGNTNANREVSTPKSPTPITLDLSNPDNSKIKTTRREDNGIAVKEYVPKDPFYISSVMDGDKEVWKPASEKEEFVFARVSSKGDSSLLLIFLEDADNRFFEKNANGWTSIDEKDYEQKLAELKYAG</sequence>
<accession>L0AXK5</accession>
<dbReference type="KEGG" id="beq:BEWA_031550"/>
<organism evidence="3 4">
    <name type="scientific">Theileria equi strain WA</name>
    <dbReference type="NCBI Taxonomy" id="1537102"/>
    <lineage>
        <taxon>Eukaryota</taxon>
        <taxon>Sar</taxon>
        <taxon>Alveolata</taxon>
        <taxon>Apicomplexa</taxon>
        <taxon>Aconoidasida</taxon>
        <taxon>Piroplasmida</taxon>
        <taxon>Theileriidae</taxon>
        <taxon>Theileria</taxon>
    </lineage>
</organism>
<feature type="region of interest" description="Disordered" evidence="1">
    <location>
        <begin position="27"/>
        <end position="56"/>
    </location>
</feature>
<dbReference type="EMBL" id="CP001669">
    <property type="protein sequence ID" value="AFZ80302.1"/>
    <property type="molecule type" value="Genomic_DNA"/>
</dbReference>
<dbReference type="VEuPathDB" id="PiroplasmaDB:BEWA_031550"/>
<feature type="signal peptide" evidence="2">
    <location>
        <begin position="1"/>
        <end position="18"/>
    </location>
</feature>